<dbReference type="Gene3D" id="1.10.10.10">
    <property type="entry name" value="Winged helix-like DNA-binding domain superfamily/Winged helix DNA-binding domain"/>
    <property type="match status" value="1"/>
</dbReference>
<evidence type="ECO:0000313" key="5">
    <source>
        <dbReference type="EMBL" id="KAA2379906.1"/>
    </source>
</evidence>
<dbReference type="PANTHER" id="PTHR30146">
    <property type="entry name" value="LACI-RELATED TRANSCRIPTIONAL REPRESSOR"/>
    <property type="match status" value="1"/>
</dbReference>
<dbReference type="PROSITE" id="PS50949">
    <property type="entry name" value="HTH_GNTR"/>
    <property type="match status" value="1"/>
</dbReference>
<reference evidence="5 6" key="1">
    <citation type="journal article" date="2019" name="Nat. Med.">
        <title>A library of human gut bacterial isolates paired with longitudinal multiomics data enables mechanistic microbiome research.</title>
        <authorList>
            <person name="Poyet M."/>
            <person name="Groussin M."/>
            <person name="Gibbons S.M."/>
            <person name="Avila-Pacheco J."/>
            <person name="Jiang X."/>
            <person name="Kearney S.M."/>
            <person name="Perrotta A.R."/>
            <person name="Berdy B."/>
            <person name="Zhao S."/>
            <person name="Lieberman T.D."/>
            <person name="Swanson P.K."/>
            <person name="Smith M."/>
            <person name="Roesemann S."/>
            <person name="Alexander J.E."/>
            <person name="Rich S.A."/>
            <person name="Livny J."/>
            <person name="Vlamakis H."/>
            <person name="Clish C."/>
            <person name="Bullock K."/>
            <person name="Deik A."/>
            <person name="Scott J."/>
            <person name="Pierce K.A."/>
            <person name="Xavier R.J."/>
            <person name="Alm E.J."/>
        </authorList>
    </citation>
    <scope>NUCLEOTIDE SEQUENCE [LARGE SCALE GENOMIC DNA]</scope>
    <source>
        <strain evidence="5 6">BIOML-A266</strain>
    </source>
</reference>
<dbReference type="GO" id="GO:0000976">
    <property type="term" value="F:transcription cis-regulatory region binding"/>
    <property type="evidence" value="ECO:0007669"/>
    <property type="project" value="TreeGrafter"/>
</dbReference>
<organism evidence="5 6">
    <name type="scientific">Alistipes onderdonkii</name>
    <dbReference type="NCBI Taxonomy" id="328813"/>
    <lineage>
        <taxon>Bacteria</taxon>
        <taxon>Pseudomonadati</taxon>
        <taxon>Bacteroidota</taxon>
        <taxon>Bacteroidia</taxon>
        <taxon>Bacteroidales</taxon>
        <taxon>Rikenellaceae</taxon>
        <taxon>Alistipes</taxon>
    </lineage>
</organism>
<dbReference type="InterPro" id="IPR046335">
    <property type="entry name" value="LacI/GalR-like_sensor"/>
</dbReference>
<dbReference type="CDD" id="cd07377">
    <property type="entry name" value="WHTH_GntR"/>
    <property type="match status" value="1"/>
</dbReference>
<feature type="domain" description="HTH gntR-type" evidence="4">
    <location>
        <begin position="4"/>
        <end position="71"/>
    </location>
</feature>
<dbReference type="InterPro" id="IPR036388">
    <property type="entry name" value="WH-like_DNA-bd_sf"/>
</dbReference>
<dbReference type="PRINTS" id="PR00035">
    <property type="entry name" value="HTHGNTR"/>
</dbReference>
<dbReference type="RefSeq" id="WP_130064675.1">
    <property type="nucleotide sequence ID" value="NZ_JBBNFL010000004.1"/>
</dbReference>
<dbReference type="AlphaFoldDB" id="A0A5B3H2C8"/>
<evidence type="ECO:0000256" key="3">
    <source>
        <dbReference type="ARBA" id="ARBA00023163"/>
    </source>
</evidence>
<evidence type="ECO:0000313" key="6">
    <source>
        <dbReference type="Proteomes" id="UP000322940"/>
    </source>
</evidence>
<protein>
    <submittedName>
        <fullName evidence="5">GntR family transcriptional regulator</fullName>
    </submittedName>
</protein>
<evidence type="ECO:0000259" key="4">
    <source>
        <dbReference type="PROSITE" id="PS50949"/>
    </source>
</evidence>
<dbReference type="Pfam" id="PF00392">
    <property type="entry name" value="GntR"/>
    <property type="match status" value="1"/>
</dbReference>
<comment type="caution">
    <text evidence="5">The sequence shown here is derived from an EMBL/GenBank/DDBJ whole genome shotgun (WGS) entry which is preliminary data.</text>
</comment>
<dbReference type="GO" id="GO:0003700">
    <property type="term" value="F:DNA-binding transcription factor activity"/>
    <property type="evidence" value="ECO:0007669"/>
    <property type="project" value="InterPro"/>
</dbReference>
<evidence type="ECO:0000256" key="2">
    <source>
        <dbReference type="ARBA" id="ARBA00023125"/>
    </source>
</evidence>
<keyword evidence="1" id="KW-0805">Transcription regulation</keyword>
<dbReference type="SMART" id="SM00345">
    <property type="entry name" value="HTH_GNTR"/>
    <property type="match status" value="1"/>
</dbReference>
<accession>A0A5B3H2C8</accession>
<gene>
    <name evidence="5" type="ORF">F2Y10_03980</name>
</gene>
<keyword evidence="2" id="KW-0238">DNA-binding</keyword>
<dbReference type="InterPro" id="IPR000524">
    <property type="entry name" value="Tscrpt_reg_HTH_GntR"/>
</dbReference>
<dbReference type="SUPFAM" id="SSF53822">
    <property type="entry name" value="Periplasmic binding protein-like I"/>
    <property type="match status" value="1"/>
</dbReference>
<name>A0A5B3H2C8_9BACT</name>
<dbReference type="Pfam" id="PF13377">
    <property type="entry name" value="Peripla_BP_3"/>
    <property type="match status" value="1"/>
</dbReference>
<proteinExistence type="predicted"/>
<evidence type="ECO:0000256" key="1">
    <source>
        <dbReference type="ARBA" id="ARBA00023015"/>
    </source>
</evidence>
<dbReference type="InterPro" id="IPR036390">
    <property type="entry name" value="WH_DNA-bd_sf"/>
</dbReference>
<dbReference type="Proteomes" id="UP000322940">
    <property type="component" value="Unassembled WGS sequence"/>
</dbReference>
<dbReference type="InterPro" id="IPR028082">
    <property type="entry name" value="Peripla_BP_I"/>
</dbReference>
<keyword evidence="3" id="KW-0804">Transcription</keyword>
<dbReference type="Gene3D" id="3.40.50.2300">
    <property type="match status" value="2"/>
</dbReference>
<dbReference type="EMBL" id="VVXH01000003">
    <property type="protein sequence ID" value="KAA2379906.1"/>
    <property type="molecule type" value="Genomic_DNA"/>
</dbReference>
<dbReference type="PANTHER" id="PTHR30146:SF109">
    <property type="entry name" value="HTH-TYPE TRANSCRIPTIONAL REGULATOR GALS"/>
    <property type="match status" value="1"/>
</dbReference>
<dbReference type="SUPFAM" id="SSF46785">
    <property type="entry name" value="Winged helix' DNA-binding domain"/>
    <property type="match status" value="1"/>
</dbReference>
<sequence length="365" mass="40771">MEPKANFKNILEAVRHDIRNNMPAGTFLPTETELAARYNVSRPTIAKVYNTLQKEGYVLKKQGIGTTVIYQGINHKTTFGLLLPGPGESEIFATISDRFMERSQKGDFECIWNGATSGNAEIRRDLTEKSCEEYIEQKVDGIFFAPLERIPQGNELNNEICRRIREAGIPLVLIDRDIVEFPDRSEFDLVSLDNLNAAYTMAEHLISAGCDHLLFCFRPDSAGSVRIRQFGVSAAAQKQGFHFGSENVCCGNPEDMDFVRELDIRPGHTGIVCANDATAAVLMSSLGARGIKIMSDALLCAFDDMKYAKHLKYTLTSYRQPCEQITDVAIELMLRRMKTPDAPALTINLQGEICPRDSSRFAEIE</sequence>